<dbReference type="InterPro" id="IPR006683">
    <property type="entry name" value="Thioestr_dom"/>
</dbReference>
<dbReference type="GO" id="GO:0047617">
    <property type="term" value="F:fatty acyl-CoA hydrolase activity"/>
    <property type="evidence" value="ECO:0007669"/>
    <property type="project" value="InterPro"/>
</dbReference>
<comment type="similarity">
    <text evidence="1">Belongs to the thioesterase PaaI family.</text>
</comment>
<evidence type="ECO:0000259" key="3">
    <source>
        <dbReference type="Pfam" id="PF03061"/>
    </source>
</evidence>
<evidence type="ECO:0000256" key="1">
    <source>
        <dbReference type="ARBA" id="ARBA00008324"/>
    </source>
</evidence>
<reference evidence="4" key="1">
    <citation type="journal article" date="2020" name="Stud. Mycol.">
        <title>101 Dothideomycetes genomes: a test case for predicting lifestyles and emergence of pathogens.</title>
        <authorList>
            <person name="Haridas S."/>
            <person name="Albert R."/>
            <person name="Binder M."/>
            <person name="Bloem J."/>
            <person name="Labutti K."/>
            <person name="Salamov A."/>
            <person name="Andreopoulos B."/>
            <person name="Baker S."/>
            <person name="Barry K."/>
            <person name="Bills G."/>
            <person name="Bluhm B."/>
            <person name="Cannon C."/>
            <person name="Castanera R."/>
            <person name="Culley D."/>
            <person name="Daum C."/>
            <person name="Ezra D."/>
            <person name="Gonzalez J."/>
            <person name="Henrissat B."/>
            <person name="Kuo A."/>
            <person name="Liang C."/>
            <person name="Lipzen A."/>
            <person name="Lutzoni F."/>
            <person name="Magnuson J."/>
            <person name="Mondo S."/>
            <person name="Nolan M."/>
            <person name="Ohm R."/>
            <person name="Pangilinan J."/>
            <person name="Park H.-J."/>
            <person name="Ramirez L."/>
            <person name="Alfaro M."/>
            <person name="Sun H."/>
            <person name="Tritt A."/>
            <person name="Yoshinaga Y."/>
            <person name="Zwiers L.-H."/>
            <person name="Turgeon B."/>
            <person name="Goodwin S."/>
            <person name="Spatafora J."/>
            <person name="Crous P."/>
            <person name="Grigoriev I."/>
        </authorList>
    </citation>
    <scope>NUCLEOTIDE SEQUENCE</scope>
    <source>
        <strain evidence="4">SCOH1-5</strain>
    </source>
</reference>
<dbReference type="InterPro" id="IPR039298">
    <property type="entry name" value="ACOT13"/>
</dbReference>
<proteinExistence type="inferred from homology"/>
<accession>A0A6A6F614</accession>
<name>A0A6A6F614_9PEZI</name>
<dbReference type="EMBL" id="ML992691">
    <property type="protein sequence ID" value="KAF2208873.1"/>
    <property type="molecule type" value="Genomic_DNA"/>
</dbReference>
<feature type="domain" description="Thioesterase" evidence="3">
    <location>
        <begin position="75"/>
        <end position="153"/>
    </location>
</feature>
<keyword evidence="5" id="KW-1185">Reference proteome</keyword>
<dbReference type="Pfam" id="PF03061">
    <property type="entry name" value="4HBT"/>
    <property type="match status" value="1"/>
</dbReference>
<sequence length="178" mass="19695">MSTTLSNEQAKTLIETFLEEHTSGISTDNFDYAFYRSLRLRSVVAAGPGTTAKAVFECRIPRTYANQPKDAPSQTIHGGAVSTFFDMVTSLAVIGHLGTFPAWRSTGASRRLEVTYLRAPVEGDNVLFECEVIQIGKRLAELRGLMRREGDGVLLAICNHQKYLADKPHYVSKSLNKL</sequence>
<organism evidence="4 5">
    <name type="scientific">Cercospora zeae-maydis SCOH1-5</name>
    <dbReference type="NCBI Taxonomy" id="717836"/>
    <lineage>
        <taxon>Eukaryota</taxon>
        <taxon>Fungi</taxon>
        <taxon>Dikarya</taxon>
        <taxon>Ascomycota</taxon>
        <taxon>Pezizomycotina</taxon>
        <taxon>Dothideomycetes</taxon>
        <taxon>Dothideomycetidae</taxon>
        <taxon>Mycosphaerellales</taxon>
        <taxon>Mycosphaerellaceae</taxon>
        <taxon>Cercospora</taxon>
    </lineage>
</organism>
<dbReference type="SUPFAM" id="SSF54637">
    <property type="entry name" value="Thioesterase/thiol ester dehydrase-isomerase"/>
    <property type="match status" value="1"/>
</dbReference>
<dbReference type="Proteomes" id="UP000799539">
    <property type="component" value="Unassembled WGS sequence"/>
</dbReference>
<evidence type="ECO:0000256" key="2">
    <source>
        <dbReference type="ARBA" id="ARBA00022801"/>
    </source>
</evidence>
<dbReference type="InterPro" id="IPR029069">
    <property type="entry name" value="HotDog_dom_sf"/>
</dbReference>
<dbReference type="Gene3D" id="3.10.129.10">
    <property type="entry name" value="Hotdog Thioesterase"/>
    <property type="match status" value="1"/>
</dbReference>
<dbReference type="AlphaFoldDB" id="A0A6A6F614"/>
<keyword evidence="2" id="KW-0378">Hydrolase</keyword>
<dbReference type="OrthoDB" id="2831072at2759"/>
<evidence type="ECO:0000313" key="5">
    <source>
        <dbReference type="Proteomes" id="UP000799539"/>
    </source>
</evidence>
<gene>
    <name evidence="4" type="ORF">CERZMDRAFT_101079</name>
</gene>
<dbReference type="PANTHER" id="PTHR21660:SF1">
    <property type="entry name" value="ACYL-COENZYME A THIOESTERASE 13"/>
    <property type="match status" value="1"/>
</dbReference>
<protein>
    <recommendedName>
        <fullName evidence="3">Thioesterase domain-containing protein</fullName>
    </recommendedName>
</protein>
<evidence type="ECO:0000313" key="4">
    <source>
        <dbReference type="EMBL" id="KAF2208873.1"/>
    </source>
</evidence>
<dbReference type="CDD" id="cd03443">
    <property type="entry name" value="PaaI_thioesterase"/>
    <property type="match status" value="1"/>
</dbReference>
<dbReference type="PANTHER" id="PTHR21660">
    <property type="entry name" value="THIOESTERASE SUPERFAMILY MEMBER-RELATED"/>
    <property type="match status" value="1"/>
</dbReference>